<evidence type="ECO:0000313" key="8">
    <source>
        <dbReference type="EMBL" id="CAA6675583.1"/>
    </source>
</evidence>
<accession>A0ABN7EDL8</accession>
<feature type="domain" description="Disease resistance N-terminal" evidence="7">
    <location>
        <begin position="2"/>
        <end position="60"/>
    </location>
</feature>
<evidence type="ECO:0000256" key="5">
    <source>
        <dbReference type="ARBA" id="ARBA00022821"/>
    </source>
</evidence>
<evidence type="ECO:0000256" key="6">
    <source>
        <dbReference type="SAM" id="MobiDB-lite"/>
    </source>
</evidence>
<dbReference type="Gene3D" id="1.20.5.4130">
    <property type="match status" value="1"/>
</dbReference>
<evidence type="ECO:0000256" key="2">
    <source>
        <dbReference type="ARBA" id="ARBA00022614"/>
    </source>
</evidence>
<proteinExistence type="inferred from homology"/>
<dbReference type="EMBL" id="CACRZD030000367">
    <property type="protein sequence ID" value="CAA6675583.1"/>
    <property type="molecule type" value="Genomic_DNA"/>
</dbReference>
<evidence type="ECO:0000259" key="7">
    <source>
        <dbReference type="Pfam" id="PF18052"/>
    </source>
</evidence>
<keyword evidence="9" id="KW-1185">Reference proteome</keyword>
<name>A0ABN7EDL8_SPIIN</name>
<organism evidence="8 9">
    <name type="scientific">Spirodela intermedia</name>
    <name type="common">Intermediate duckweed</name>
    <dbReference type="NCBI Taxonomy" id="51605"/>
    <lineage>
        <taxon>Eukaryota</taxon>
        <taxon>Viridiplantae</taxon>
        <taxon>Streptophyta</taxon>
        <taxon>Embryophyta</taxon>
        <taxon>Tracheophyta</taxon>
        <taxon>Spermatophyta</taxon>
        <taxon>Magnoliopsida</taxon>
        <taxon>Liliopsida</taxon>
        <taxon>Araceae</taxon>
        <taxon>Lemnoideae</taxon>
        <taxon>Spirodela</taxon>
    </lineage>
</organism>
<evidence type="ECO:0000313" key="9">
    <source>
        <dbReference type="Proteomes" id="UP001189122"/>
    </source>
</evidence>
<keyword evidence="2" id="KW-0433">Leucine-rich repeat</keyword>
<keyword evidence="4" id="KW-0547">Nucleotide-binding</keyword>
<dbReference type="Proteomes" id="UP001189122">
    <property type="component" value="Unassembled WGS sequence"/>
</dbReference>
<evidence type="ECO:0000256" key="4">
    <source>
        <dbReference type="ARBA" id="ARBA00022741"/>
    </source>
</evidence>
<comment type="caution">
    <text evidence="8">The sequence shown here is derived from an EMBL/GenBank/DDBJ whole genome shotgun (WGS) entry which is preliminary data.</text>
</comment>
<dbReference type="InterPro" id="IPR041118">
    <property type="entry name" value="Rx_N"/>
</dbReference>
<evidence type="ECO:0000256" key="3">
    <source>
        <dbReference type="ARBA" id="ARBA00022737"/>
    </source>
</evidence>
<keyword evidence="3" id="KW-0677">Repeat</keyword>
<protein>
    <recommendedName>
        <fullName evidence="7">Disease resistance N-terminal domain-containing protein</fullName>
    </recommendedName>
</protein>
<comment type="similarity">
    <text evidence="1">Belongs to the disease resistance NB-LRR family.</text>
</comment>
<sequence length="88" mass="10062">MNQIKSEFEVIQAFLSHIGTRKENDRLLEAWVKQVREVAFAVEDTMDQYIYLLAERHRRRAGASRRRSSAGLLSPGAGTASPTSWRRS</sequence>
<feature type="compositionally biased region" description="Basic residues" evidence="6">
    <location>
        <begin position="59"/>
        <end position="68"/>
    </location>
</feature>
<keyword evidence="5" id="KW-0611">Plant defense</keyword>
<gene>
    <name evidence="8" type="ORF">SI7747_UN021925</name>
</gene>
<dbReference type="Pfam" id="PF18052">
    <property type="entry name" value="Rx_N"/>
    <property type="match status" value="1"/>
</dbReference>
<feature type="region of interest" description="Disordered" evidence="6">
    <location>
        <begin position="59"/>
        <end position="88"/>
    </location>
</feature>
<reference evidence="9" key="1">
    <citation type="journal article" date="2020" name="Sci. Rep.">
        <title>Chromosome-scale genome assembly for the duckweed Spirodela intermedia, integrating cytogenetic maps, PacBio and Oxford Nanopore libraries.</title>
        <authorList>
            <person name="Hoang P.T.N."/>
            <person name="Fiebig A."/>
            <person name="Novak P."/>
            <person name="Macas J."/>
            <person name="Cao H.X."/>
            <person name="Stepanenko A."/>
            <person name="Chen G."/>
            <person name="Borisjuk N."/>
            <person name="Scholz U."/>
            <person name="Schubert I."/>
        </authorList>
    </citation>
    <scope>NUCLEOTIDE SEQUENCE [LARGE SCALE GENOMIC DNA]</scope>
</reference>
<evidence type="ECO:0000256" key="1">
    <source>
        <dbReference type="ARBA" id="ARBA00008894"/>
    </source>
</evidence>